<dbReference type="EMBL" id="BCSY01000110">
    <property type="protein sequence ID" value="GAS98793.1"/>
    <property type="molecule type" value="Genomic_DNA"/>
</dbReference>
<gene>
    <name evidence="1" type="ORF">RMCC_5758</name>
</gene>
<dbReference type="AlphaFoldDB" id="A0A117IC15"/>
<feature type="non-terminal residue" evidence="1">
    <location>
        <position position="117"/>
    </location>
</feature>
<organism evidence="1 2">
    <name type="scientific">Mycolicibacterium canariasense</name>
    <name type="common">Mycobacterium canariasense</name>
    <dbReference type="NCBI Taxonomy" id="228230"/>
    <lineage>
        <taxon>Bacteria</taxon>
        <taxon>Bacillati</taxon>
        <taxon>Actinomycetota</taxon>
        <taxon>Actinomycetes</taxon>
        <taxon>Mycobacteriales</taxon>
        <taxon>Mycobacteriaceae</taxon>
        <taxon>Mycolicibacterium</taxon>
    </lineage>
</organism>
<accession>A0A117IC15</accession>
<reference evidence="2" key="1">
    <citation type="journal article" date="2016" name="Genome Announc.">
        <title>Draft Genome Sequences of Five Rapidly Growing Mycobacterium Species, M. thermoresistibile, M. fortuitum subsp. acetamidolyticum, M. canariasense, M. brisbanense, and M. novocastrense.</title>
        <authorList>
            <person name="Katahira K."/>
            <person name="Ogura Y."/>
            <person name="Gotoh Y."/>
            <person name="Hayashi T."/>
        </authorList>
    </citation>
    <scope>NUCLEOTIDE SEQUENCE [LARGE SCALE GENOMIC DNA]</scope>
    <source>
        <strain evidence="2">JCM15298</strain>
    </source>
</reference>
<evidence type="ECO:0000313" key="2">
    <source>
        <dbReference type="Proteomes" id="UP000069443"/>
    </source>
</evidence>
<name>A0A117IC15_MYCCR</name>
<sequence length="117" mass="12896">MSTFPPKRGSTGQVVSDLSAAARRRYASYAYEIDGLTPLKSDQYIGRGEEAFATQWQTRMHRPVTGQITEDEFNYIVKGIPVPAASQWRPGHWIYTCPGSGADANVGPSFEVGVWAE</sequence>
<comment type="caution">
    <text evidence="1">The sequence shown here is derived from an EMBL/GenBank/DDBJ whole genome shotgun (WGS) entry which is preliminary data.</text>
</comment>
<reference evidence="2" key="2">
    <citation type="submission" date="2016-02" db="EMBL/GenBank/DDBJ databases">
        <title>Draft genome sequence of five rapidly growing Mycobacterium species.</title>
        <authorList>
            <person name="Katahira K."/>
            <person name="Gotou Y."/>
            <person name="Iida K."/>
            <person name="Ogura Y."/>
            <person name="Hayashi T."/>
        </authorList>
    </citation>
    <scope>NUCLEOTIDE SEQUENCE [LARGE SCALE GENOMIC DNA]</scope>
    <source>
        <strain evidence="2">JCM15298</strain>
    </source>
</reference>
<dbReference type="Proteomes" id="UP000069443">
    <property type="component" value="Unassembled WGS sequence"/>
</dbReference>
<proteinExistence type="predicted"/>
<keyword evidence="2" id="KW-1185">Reference proteome</keyword>
<protein>
    <submittedName>
        <fullName evidence="1">Lysin B</fullName>
    </submittedName>
</protein>
<evidence type="ECO:0000313" key="1">
    <source>
        <dbReference type="EMBL" id="GAS98793.1"/>
    </source>
</evidence>